<proteinExistence type="predicted"/>
<protein>
    <submittedName>
        <fullName evidence="1">Uncharacterized protein</fullName>
    </submittedName>
</protein>
<comment type="caution">
    <text evidence="1">The sequence shown here is derived from an EMBL/GenBank/DDBJ whole genome shotgun (WGS) entry which is preliminary data.</text>
</comment>
<name>A0ABT0FTN6_9ACTN</name>
<evidence type="ECO:0000313" key="1">
    <source>
        <dbReference type="EMBL" id="MCK2215263.1"/>
    </source>
</evidence>
<organism evidence="1 2">
    <name type="scientific">Actinomadura luzonensis</name>
    <dbReference type="NCBI Taxonomy" id="2805427"/>
    <lineage>
        <taxon>Bacteria</taxon>
        <taxon>Bacillati</taxon>
        <taxon>Actinomycetota</taxon>
        <taxon>Actinomycetes</taxon>
        <taxon>Streptosporangiales</taxon>
        <taxon>Thermomonosporaceae</taxon>
        <taxon>Actinomadura</taxon>
    </lineage>
</organism>
<sequence length="66" mass="7313">MPGYRIRYVDHVFAPGGEVAPCRWGRLPHVRETVLAGDFEDHVVIGVGAARRLGFRAQELAGPTVW</sequence>
<reference evidence="1 2" key="1">
    <citation type="submission" date="2022-04" db="EMBL/GenBank/DDBJ databases">
        <title>Genome draft of Actinomadura sp. ATCC 31491.</title>
        <authorList>
            <person name="Shi X."/>
            <person name="Du Y."/>
        </authorList>
    </citation>
    <scope>NUCLEOTIDE SEQUENCE [LARGE SCALE GENOMIC DNA]</scope>
    <source>
        <strain evidence="1 2">ATCC 31491</strain>
    </source>
</reference>
<dbReference type="Proteomes" id="UP001317259">
    <property type="component" value="Unassembled WGS sequence"/>
</dbReference>
<gene>
    <name evidence="1" type="ORF">MF672_015915</name>
</gene>
<keyword evidence="2" id="KW-1185">Reference proteome</keyword>
<evidence type="ECO:0000313" key="2">
    <source>
        <dbReference type="Proteomes" id="UP001317259"/>
    </source>
</evidence>
<accession>A0ABT0FTN6</accession>
<dbReference type="EMBL" id="JAKRKC020000001">
    <property type="protein sequence ID" value="MCK2215263.1"/>
    <property type="molecule type" value="Genomic_DNA"/>
</dbReference>
<dbReference type="RefSeq" id="WP_242376356.1">
    <property type="nucleotide sequence ID" value="NZ_JAKRKC020000001.1"/>
</dbReference>